<evidence type="ECO:0000313" key="1">
    <source>
        <dbReference type="EMBL" id="GGA86191.1"/>
    </source>
</evidence>
<gene>
    <name evidence="1" type="ORF">GCM10007183_07950</name>
</gene>
<name>A0ABQ1HRK4_9STAP</name>
<protein>
    <submittedName>
        <fullName evidence="1">Uncharacterized protein</fullName>
    </submittedName>
</protein>
<dbReference type="EMBL" id="BMCB01000004">
    <property type="protein sequence ID" value="GGA86191.1"/>
    <property type="molecule type" value="Genomic_DNA"/>
</dbReference>
<dbReference type="Proteomes" id="UP000652995">
    <property type="component" value="Unassembled WGS sequence"/>
</dbReference>
<reference evidence="2" key="1">
    <citation type="journal article" date="2019" name="Int. J. Syst. Evol. Microbiol.">
        <title>The Global Catalogue of Microorganisms (GCM) 10K type strain sequencing project: providing services to taxonomists for standard genome sequencing and annotation.</title>
        <authorList>
            <consortium name="The Broad Institute Genomics Platform"/>
            <consortium name="The Broad Institute Genome Sequencing Center for Infectious Disease"/>
            <person name="Wu L."/>
            <person name="Ma J."/>
        </authorList>
    </citation>
    <scope>NUCLEOTIDE SEQUENCE [LARGE SCALE GENOMIC DNA]</scope>
    <source>
        <strain evidence="2">CCM 4175</strain>
    </source>
</reference>
<accession>A0ABQ1HRK4</accession>
<comment type="caution">
    <text evidence="1">The sequence shown here is derived from an EMBL/GenBank/DDBJ whole genome shotgun (WGS) entry which is preliminary data.</text>
</comment>
<organism evidence="1 2">
    <name type="scientific">Staphylococcus muscae</name>
    <dbReference type="NCBI Taxonomy" id="1294"/>
    <lineage>
        <taxon>Bacteria</taxon>
        <taxon>Bacillati</taxon>
        <taxon>Bacillota</taxon>
        <taxon>Bacilli</taxon>
        <taxon>Bacillales</taxon>
        <taxon>Staphylococcaceae</taxon>
        <taxon>Staphylococcus</taxon>
    </lineage>
</organism>
<keyword evidence="2" id="KW-1185">Reference proteome</keyword>
<sequence>MPSSKYMKSEIVEYLSNKKLASKSEIKNAMSLPKIILLNLLQNKKENE</sequence>
<evidence type="ECO:0000313" key="2">
    <source>
        <dbReference type="Proteomes" id="UP000652995"/>
    </source>
</evidence>
<proteinExistence type="predicted"/>